<organism evidence="1 2">
    <name type="scientific">Nocardia yunnanensis</name>
    <dbReference type="NCBI Taxonomy" id="2382165"/>
    <lineage>
        <taxon>Bacteria</taxon>
        <taxon>Bacillati</taxon>
        <taxon>Actinomycetota</taxon>
        <taxon>Actinomycetes</taxon>
        <taxon>Mycobacteriales</taxon>
        <taxon>Nocardiaceae</taxon>
        <taxon>Nocardia</taxon>
    </lineage>
</organism>
<dbReference type="Gene3D" id="1.10.10.10">
    <property type="entry name" value="Winged helix-like DNA-binding domain superfamily/Winged helix DNA-binding domain"/>
    <property type="match status" value="1"/>
</dbReference>
<evidence type="ECO:0000313" key="2">
    <source>
        <dbReference type="Proteomes" id="UP000267164"/>
    </source>
</evidence>
<dbReference type="AlphaFoldDB" id="A0A386ZF55"/>
<protein>
    <recommendedName>
        <fullName evidence="3">MarR family transcriptional regulator</fullName>
    </recommendedName>
</protein>
<dbReference type="SUPFAM" id="SSF46785">
    <property type="entry name" value="Winged helix' DNA-binding domain"/>
    <property type="match status" value="1"/>
</dbReference>
<name>A0A386ZF55_9NOCA</name>
<keyword evidence="2" id="KW-1185">Reference proteome</keyword>
<accession>A0A386ZF55</accession>
<dbReference type="KEGG" id="nyu:D7D52_23195"/>
<dbReference type="EMBL" id="CP032568">
    <property type="protein sequence ID" value="AYF76251.1"/>
    <property type="molecule type" value="Genomic_DNA"/>
</dbReference>
<dbReference type="OrthoDB" id="4558210at2"/>
<dbReference type="InterPro" id="IPR036390">
    <property type="entry name" value="WH_DNA-bd_sf"/>
</dbReference>
<sequence length="77" mass="8355">MIVMTQAEMAVLAALHPDHSLTAPQIQRAAALTAHRTRTAIAALTSRGLIAPTHPQSRYRITPRGRAALTTKTPRFT</sequence>
<evidence type="ECO:0008006" key="3">
    <source>
        <dbReference type="Google" id="ProtNLM"/>
    </source>
</evidence>
<gene>
    <name evidence="1" type="ORF">D7D52_23195</name>
</gene>
<dbReference type="Proteomes" id="UP000267164">
    <property type="component" value="Chromosome"/>
</dbReference>
<dbReference type="InterPro" id="IPR036388">
    <property type="entry name" value="WH-like_DNA-bd_sf"/>
</dbReference>
<evidence type="ECO:0000313" key="1">
    <source>
        <dbReference type="EMBL" id="AYF76251.1"/>
    </source>
</evidence>
<reference evidence="1 2" key="1">
    <citation type="submission" date="2018-09" db="EMBL/GenBank/DDBJ databases">
        <title>Nocardia yunnanensis sp. nov., an actinomycete isolated from a soil sample.</title>
        <authorList>
            <person name="Zhang J."/>
        </authorList>
    </citation>
    <scope>NUCLEOTIDE SEQUENCE [LARGE SCALE GENOMIC DNA]</scope>
    <source>
        <strain evidence="1 2">CFHS0054</strain>
    </source>
</reference>
<proteinExistence type="predicted"/>